<dbReference type="EMBL" id="JACJKJ010000005">
    <property type="protein sequence ID" value="MBM6806122.1"/>
    <property type="molecule type" value="Genomic_DNA"/>
</dbReference>
<dbReference type="Pfam" id="PF14055">
    <property type="entry name" value="NVEALA"/>
    <property type="match status" value="1"/>
</dbReference>
<proteinExistence type="predicted"/>
<dbReference type="RefSeq" id="WP_204499840.1">
    <property type="nucleotide sequence ID" value="NZ_JACJKJ010000005.1"/>
</dbReference>
<evidence type="ECO:0000313" key="1">
    <source>
        <dbReference type="EMBL" id="MBM6806122.1"/>
    </source>
</evidence>
<name>A0ABS2F7A0_9BACE</name>
<dbReference type="Proteomes" id="UP000782117">
    <property type="component" value="Unassembled WGS sequence"/>
</dbReference>
<comment type="caution">
    <text evidence="1">The sequence shown here is derived from an EMBL/GenBank/DDBJ whole genome shotgun (WGS) entry which is preliminary data.</text>
</comment>
<keyword evidence="2" id="KW-1185">Reference proteome</keyword>
<evidence type="ECO:0008006" key="3">
    <source>
        <dbReference type="Google" id="ProtNLM"/>
    </source>
</evidence>
<dbReference type="InterPro" id="IPR025905">
    <property type="entry name" value="NVEALA"/>
</dbReference>
<reference evidence="1 2" key="1">
    <citation type="journal article" date="2021" name="Sci. Rep.">
        <title>The distribution of antibiotic resistance genes in chicken gut microbiota commensals.</title>
        <authorList>
            <person name="Juricova H."/>
            <person name="Matiasovicova J."/>
            <person name="Kubasova T."/>
            <person name="Cejkova D."/>
            <person name="Rychlik I."/>
        </authorList>
    </citation>
    <scope>NUCLEOTIDE SEQUENCE [LARGE SCALE GENOMIC DNA]</scope>
    <source>
        <strain evidence="1 2">An768</strain>
    </source>
</reference>
<gene>
    <name evidence="1" type="ORF">H6A24_06350</name>
</gene>
<protein>
    <recommendedName>
        <fullName evidence="3">NVEALA protein</fullName>
    </recommendedName>
</protein>
<organism evidence="1 2">
    <name type="scientific">Bacteroides caecicola</name>
    <dbReference type="NCBI Taxonomy" id="1462569"/>
    <lineage>
        <taxon>Bacteria</taxon>
        <taxon>Pseudomonadati</taxon>
        <taxon>Bacteroidota</taxon>
        <taxon>Bacteroidia</taxon>
        <taxon>Bacteroidales</taxon>
        <taxon>Bacteroidaceae</taxon>
        <taxon>Bacteroides</taxon>
    </lineage>
</organism>
<evidence type="ECO:0000313" key="2">
    <source>
        <dbReference type="Proteomes" id="UP000782117"/>
    </source>
</evidence>
<sequence length="75" mass="8393">MRKKMFFCVIVMIIAVVSISYMHTDRRMSSDLMLKNVEALAGRESVNMDCVGVGSVNCPIDHSKVMYVLSGYSLN</sequence>
<accession>A0ABS2F7A0</accession>